<name>A0A834SVI2_9FABA</name>
<comment type="caution">
    <text evidence="1">The sequence shown here is derived from an EMBL/GenBank/DDBJ whole genome shotgun (WGS) entry which is preliminary data.</text>
</comment>
<reference evidence="1" key="1">
    <citation type="submission" date="2020-09" db="EMBL/GenBank/DDBJ databases">
        <title>Genome-Enabled Discovery of Anthraquinone Biosynthesis in Senna tora.</title>
        <authorList>
            <person name="Kang S.-H."/>
            <person name="Pandey R.P."/>
            <person name="Lee C.-M."/>
            <person name="Sim J.-S."/>
            <person name="Jeong J.-T."/>
            <person name="Choi B.-S."/>
            <person name="Jung M."/>
            <person name="Ginzburg D."/>
            <person name="Zhao K."/>
            <person name="Won S.Y."/>
            <person name="Oh T.-J."/>
            <person name="Yu Y."/>
            <person name="Kim N.-H."/>
            <person name="Lee O.R."/>
            <person name="Lee T.-H."/>
            <person name="Bashyal P."/>
            <person name="Kim T.-S."/>
            <person name="Lee W.-H."/>
            <person name="Kawkins C."/>
            <person name="Kim C.-K."/>
            <person name="Kim J.S."/>
            <person name="Ahn B.O."/>
            <person name="Rhee S.Y."/>
            <person name="Sohng J.K."/>
        </authorList>
    </citation>
    <scope>NUCLEOTIDE SEQUENCE</scope>
    <source>
        <tissue evidence="1">Leaf</tissue>
    </source>
</reference>
<gene>
    <name evidence="1" type="ORF">G2W53_037011</name>
</gene>
<keyword evidence="2" id="KW-1185">Reference proteome</keyword>
<evidence type="ECO:0000313" key="1">
    <source>
        <dbReference type="EMBL" id="KAF7810268.1"/>
    </source>
</evidence>
<protein>
    <submittedName>
        <fullName evidence="1">Pentatricopeptide repeat-containing protein</fullName>
    </submittedName>
</protein>
<organism evidence="1 2">
    <name type="scientific">Senna tora</name>
    <dbReference type="NCBI Taxonomy" id="362788"/>
    <lineage>
        <taxon>Eukaryota</taxon>
        <taxon>Viridiplantae</taxon>
        <taxon>Streptophyta</taxon>
        <taxon>Embryophyta</taxon>
        <taxon>Tracheophyta</taxon>
        <taxon>Spermatophyta</taxon>
        <taxon>Magnoliopsida</taxon>
        <taxon>eudicotyledons</taxon>
        <taxon>Gunneridae</taxon>
        <taxon>Pentapetalae</taxon>
        <taxon>rosids</taxon>
        <taxon>fabids</taxon>
        <taxon>Fabales</taxon>
        <taxon>Fabaceae</taxon>
        <taxon>Caesalpinioideae</taxon>
        <taxon>Cassia clade</taxon>
        <taxon>Senna</taxon>
    </lineage>
</organism>
<evidence type="ECO:0000313" key="2">
    <source>
        <dbReference type="Proteomes" id="UP000634136"/>
    </source>
</evidence>
<sequence>MPPLRPSVAAVRYREAPSLLVFEVFCSAVRISIFALRLESLFMLWNACLYVCLDVFLLCSDLVLAVMRWGGTWSEDGIASENSGMRVGENRVTSNIEVTGTNKRLDAIVEAEAWAY</sequence>
<dbReference type="AlphaFoldDB" id="A0A834SVI2"/>
<dbReference type="EMBL" id="JAAIUW010000011">
    <property type="protein sequence ID" value="KAF7810268.1"/>
    <property type="molecule type" value="Genomic_DNA"/>
</dbReference>
<proteinExistence type="predicted"/>
<accession>A0A834SVI2</accession>
<dbReference type="Proteomes" id="UP000634136">
    <property type="component" value="Unassembled WGS sequence"/>
</dbReference>